<dbReference type="PROSITE" id="PS50109">
    <property type="entry name" value="HIS_KIN"/>
    <property type="match status" value="1"/>
</dbReference>
<feature type="domain" description="Histidine kinase" evidence="15">
    <location>
        <begin position="290"/>
        <end position="489"/>
    </location>
</feature>
<dbReference type="Pfam" id="PF02518">
    <property type="entry name" value="HATPase_c"/>
    <property type="match status" value="1"/>
</dbReference>
<dbReference type="OrthoDB" id="8127at2157"/>
<evidence type="ECO:0000256" key="13">
    <source>
        <dbReference type="ARBA" id="ARBA00023136"/>
    </source>
</evidence>
<keyword evidence="9" id="KW-0418">Kinase</keyword>
<dbReference type="SUPFAM" id="SSF47384">
    <property type="entry name" value="Homodimeric domain of signal transducing histidine kinase"/>
    <property type="match status" value="1"/>
</dbReference>
<sequence>MKIAEKISLLILFFSVVIISSGIISLSYLHNISLPLENEIPMALTGLSDSSHLLSHAYLIEYYDEVLTQSARNYAFTQNIMWKERYYENEPKLNFEITSALEDGTDKTNNIFSQINDANIRLVELEHISLNLVDDDKSEEAIIVLESTEYWNLKQKYQKGLIEFRELTNTQYSDATETSLITLESVTLMTSKQTQTAFQSTIILIFIFLIVTTSFSYFSLKSTTLSITELRNNVNKITTKNLDINLEPSGDDEIKDLAKDIKIMYDELIANEKKLLKNERSVAIGELSARLAHDLRNPLSVLKTSLENIKLAYGEKNNLVQSYKRMDNAIERMTHQLEEVMDFVREKPITLTSNSLFDILDSSINALNVPESVKITYPKDDLTINCDPHLMSTVFLNIILNGIQAIDEKGQIDISASQDDDSLKIIFTNSGSPIPPEILSKIFDPLFTTKQKGTGLGLASCKTIVESHGGSIRVNNNPTSFKIILPKPTKII</sequence>
<keyword evidence="10" id="KW-0067">ATP-binding</keyword>
<keyword evidence="12" id="KW-0902">Two-component regulatory system</keyword>
<dbReference type="Pfam" id="PF00512">
    <property type="entry name" value="HisKA"/>
    <property type="match status" value="1"/>
</dbReference>
<dbReference type="Proteomes" id="UP000509478">
    <property type="component" value="Chromosome"/>
</dbReference>
<evidence type="ECO:0000256" key="14">
    <source>
        <dbReference type="SAM" id="Phobius"/>
    </source>
</evidence>
<dbReference type="GO" id="GO:0000155">
    <property type="term" value="F:phosphorelay sensor kinase activity"/>
    <property type="evidence" value="ECO:0007669"/>
    <property type="project" value="InterPro"/>
</dbReference>
<evidence type="ECO:0000256" key="6">
    <source>
        <dbReference type="ARBA" id="ARBA00022679"/>
    </source>
</evidence>
<dbReference type="PROSITE" id="PS50885">
    <property type="entry name" value="HAMP"/>
    <property type="match status" value="1"/>
</dbReference>
<dbReference type="RefSeq" id="WP_179371912.1">
    <property type="nucleotide sequence ID" value="NZ_CP026995.1"/>
</dbReference>
<feature type="transmembrane region" description="Helical" evidence="14">
    <location>
        <begin position="197"/>
        <end position="220"/>
    </location>
</feature>
<evidence type="ECO:0000256" key="12">
    <source>
        <dbReference type="ARBA" id="ARBA00023012"/>
    </source>
</evidence>
<dbReference type="KEGG" id="nue:C5F50_01180"/>
<dbReference type="Gene3D" id="1.10.287.130">
    <property type="match status" value="1"/>
</dbReference>
<dbReference type="CDD" id="cd06225">
    <property type="entry name" value="HAMP"/>
    <property type="match status" value="1"/>
</dbReference>
<dbReference type="EC" id="2.7.13.3" evidence="3"/>
<dbReference type="Gene3D" id="6.10.340.10">
    <property type="match status" value="1"/>
</dbReference>
<protein>
    <recommendedName>
        <fullName evidence="3">histidine kinase</fullName>
        <ecNumber evidence="3">2.7.13.3</ecNumber>
    </recommendedName>
</protein>
<comment type="catalytic activity">
    <reaction evidence="1">
        <text>ATP + protein L-histidine = ADP + protein N-phospho-L-histidine.</text>
        <dbReference type="EC" id="2.7.13.3"/>
    </reaction>
</comment>
<dbReference type="GO" id="GO:0005886">
    <property type="term" value="C:plasma membrane"/>
    <property type="evidence" value="ECO:0007669"/>
    <property type="project" value="UniProtKB-SubCell"/>
</dbReference>
<comment type="subcellular location">
    <subcellularLocation>
        <location evidence="2">Cell membrane</location>
        <topology evidence="2">Multi-pass membrane protein</topology>
    </subcellularLocation>
</comment>
<evidence type="ECO:0000256" key="5">
    <source>
        <dbReference type="ARBA" id="ARBA00022553"/>
    </source>
</evidence>
<keyword evidence="6" id="KW-0808">Transferase</keyword>
<dbReference type="InterPro" id="IPR003661">
    <property type="entry name" value="HisK_dim/P_dom"/>
</dbReference>
<dbReference type="InterPro" id="IPR050398">
    <property type="entry name" value="HssS/ArlS-like"/>
</dbReference>
<evidence type="ECO:0000256" key="9">
    <source>
        <dbReference type="ARBA" id="ARBA00022777"/>
    </source>
</evidence>
<accession>A0A7D5RFN8</accession>
<evidence type="ECO:0000256" key="11">
    <source>
        <dbReference type="ARBA" id="ARBA00022989"/>
    </source>
</evidence>
<dbReference type="SMART" id="SM00388">
    <property type="entry name" value="HisKA"/>
    <property type="match status" value="1"/>
</dbReference>
<evidence type="ECO:0000256" key="8">
    <source>
        <dbReference type="ARBA" id="ARBA00022741"/>
    </source>
</evidence>
<evidence type="ECO:0000256" key="2">
    <source>
        <dbReference type="ARBA" id="ARBA00004651"/>
    </source>
</evidence>
<name>A0A7D5RFN8_9ARCH</name>
<proteinExistence type="predicted"/>
<dbReference type="InterPro" id="IPR036097">
    <property type="entry name" value="HisK_dim/P_sf"/>
</dbReference>
<dbReference type="EMBL" id="CP026995">
    <property type="protein sequence ID" value="QLH05845.1"/>
    <property type="molecule type" value="Genomic_DNA"/>
</dbReference>
<evidence type="ECO:0000313" key="18">
    <source>
        <dbReference type="Proteomes" id="UP000509478"/>
    </source>
</evidence>
<dbReference type="Gene3D" id="3.30.565.10">
    <property type="entry name" value="Histidine kinase-like ATPase, C-terminal domain"/>
    <property type="match status" value="1"/>
</dbReference>
<evidence type="ECO:0000256" key="3">
    <source>
        <dbReference type="ARBA" id="ARBA00012438"/>
    </source>
</evidence>
<evidence type="ECO:0000256" key="4">
    <source>
        <dbReference type="ARBA" id="ARBA00022475"/>
    </source>
</evidence>
<dbReference type="InterPro" id="IPR003660">
    <property type="entry name" value="HAMP_dom"/>
</dbReference>
<dbReference type="InterPro" id="IPR004358">
    <property type="entry name" value="Sig_transdc_His_kin-like_C"/>
</dbReference>
<dbReference type="InterPro" id="IPR036890">
    <property type="entry name" value="HATPase_C_sf"/>
</dbReference>
<dbReference type="InterPro" id="IPR003594">
    <property type="entry name" value="HATPase_dom"/>
</dbReference>
<evidence type="ECO:0000259" key="15">
    <source>
        <dbReference type="PROSITE" id="PS50109"/>
    </source>
</evidence>
<dbReference type="SUPFAM" id="SSF55874">
    <property type="entry name" value="ATPase domain of HSP90 chaperone/DNA topoisomerase II/histidine kinase"/>
    <property type="match status" value="1"/>
</dbReference>
<dbReference type="GO" id="GO:0005524">
    <property type="term" value="F:ATP binding"/>
    <property type="evidence" value="ECO:0007669"/>
    <property type="project" value="UniProtKB-KW"/>
</dbReference>
<organism evidence="17 18">
    <name type="scientific">Nitrosopumilus ureiphilus</name>
    <dbReference type="NCBI Taxonomy" id="1470067"/>
    <lineage>
        <taxon>Archaea</taxon>
        <taxon>Nitrososphaerota</taxon>
        <taxon>Nitrososphaeria</taxon>
        <taxon>Nitrosopumilales</taxon>
        <taxon>Nitrosopumilaceae</taxon>
        <taxon>Nitrosopumilus</taxon>
    </lineage>
</organism>
<dbReference type="PANTHER" id="PTHR45528:SF1">
    <property type="entry name" value="SENSOR HISTIDINE KINASE CPXA"/>
    <property type="match status" value="1"/>
</dbReference>
<dbReference type="CDD" id="cd00082">
    <property type="entry name" value="HisKA"/>
    <property type="match status" value="1"/>
</dbReference>
<evidence type="ECO:0000313" key="17">
    <source>
        <dbReference type="EMBL" id="QLH05845.1"/>
    </source>
</evidence>
<reference evidence="17 18" key="1">
    <citation type="submission" date="2018-02" db="EMBL/GenBank/DDBJ databases">
        <title>Complete genome of Nitrosopumilus ureaphilus PS0.</title>
        <authorList>
            <person name="Qin W."/>
            <person name="Zheng Y."/>
            <person name="Stahl D.A."/>
        </authorList>
    </citation>
    <scope>NUCLEOTIDE SEQUENCE [LARGE SCALE GENOMIC DNA]</scope>
    <source>
        <strain evidence="17 18">PS0</strain>
    </source>
</reference>
<dbReference type="GeneID" id="56066631"/>
<feature type="domain" description="HAMP" evidence="16">
    <location>
        <begin position="221"/>
        <end position="273"/>
    </location>
</feature>
<keyword evidence="8" id="KW-0547">Nucleotide-binding</keyword>
<gene>
    <name evidence="17" type="ORF">C5F50_01180</name>
</gene>
<evidence type="ECO:0000256" key="1">
    <source>
        <dbReference type="ARBA" id="ARBA00000085"/>
    </source>
</evidence>
<keyword evidence="18" id="KW-1185">Reference proteome</keyword>
<dbReference type="PANTHER" id="PTHR45528">
    <property type="entry name" value="SENSOR HISTIDINE KINASE CPXA"/>
    <property type="match status" value="1"/>
</dbReference>
<dbReference type="SUPFAM" id="SSF158472">
    <property type="entry name" value="HAMP domain-like"/>
    <property type="match status" value="1"/>
</dbReference>
<evidence type="ECO:0000259" key="16">
    <source>
        <dbReference type="PROSITE" id="PS50885"/>
    </source>
</evidence>
<feature type="transmembrane region" description="Helical" evidence="14">
    <location>
        <begin position="7"/>
        <end position="29"/>
    </location>
</feature>
<dbReference type="SMART" id="SM00387">
    <property type="entry name" value="HATPase_c"/>
    <property type="match status" value="1"/>
</dbReference>
<keyword evidence="13 14" id="KW-0472">Membrane</keyword>
<dbReference type="AlphaFoldDB" id="A0A7D5RFN8"/>
<keyword evidence="11 14" id="KW-1133">Transmembrane helix</keyword>
<evidence type="ECO:0000256" key="7">
    <source>
        <dbReference type="ARBA" id="ARBA00022692"/>
    </source>
</evidence>
<dbReference type="Pfam" id="PF00672">
    <property type="entry name" value="HAMP"/>
    <property type="match status" value="1"/>
</dbReference>
<keyword evidence="7 14" id="KW-0812">Transmembrane</keyword>
<dbReference type="InterPro" id="IPR005467">
    <property type="entry name" value="His_kinase_dom"/>
</dbReference>
<dbReference type="PRINTS" id="PR00344">
    <property type="entry name" value="BCTRLSENSOR"/>
</dbReference>
<keyword evidence="5" id="KW-0597">Phosphoprotein</keyword>
<evidence type="ECO:0000256" key="10">
    <source>
        <dbReference type="ARBA" id="ARBA00022840"/>
    </source>
</evidence>
<keyword evidence="4" id="KW-1003">Cell membrane</keyword>